<protein>
    <recommendedName>
        <fullName evidence="4">serine-type D-Ala-D-Ala carboxypeptidase</fullName>
        <ecNumber evidence="4">3.4.16.4</ecNumber>
    </recommendedName>
</protein>
<evidence type="ECO:0000259" key="13">
    <source>
        <dbReference type="SMART" id="SM00936"/>
    </source>
</evidence>
<evidence type="ECO:0000256" key="11">
    <source>
        <dbReference type="ARBA" id="ARBA00023316"/>
    </source>
</evidence>
<evidence type="ECO:0000256" key="4">
    <source>
        <dbReference type="ARBA" id="ARBA00012448"/>
    </source>
</evidence>
<dbReference type="InterPro" id="IPR012338">
    <property type="entry name" value="Beta-lactam/transpept-like"/>
</dbReference>
<evidence type="ECO:0000256" key="2">
    <source>
        <dbReference type="ARBA" id="ARBA00004752"/>
    </source>
</evidence>
<comment type="catalytic activity">
    <reaction evidence="12">
        <text>Preferential cleavage: (Ac)2-L-Lys-D-Ala-|-D-Ala. Also transpeptidation of peptidyl-alanyl moieties that are N-acyl substituents of D-alanine.</text>
        <dbReference type="EC" id="3.4.16.4"/>
    </reaction>
</comment>
<feature type="domain" description="Peptidase S11 D-Ala-D-Ala carboxypeptidase A C-terminal" evidence="13">
    <location>
        <begin position="273"/>
        <end position="363"/>
    </location>
</feature>
<accession>A0A3B1BJ49</accession>
<name>A0A3B1BJ49_9ZZZZ</name>
<keyword evidence="10" id="KW-0573">Peptidoglycan synthesis</keyword>
<sequence>MRRLVLLVICLFLVSLAATVHSATLIPAVPKIKAKGYLLIDFHSGQVLAEKDADKRLEPASLTKMLSAYVIDYELAEGNISLSDEVIISEKAWRMPGSRMFVEVGKKVSVEDLLIGIIIQSGNDATVALAEHVAGSEEAFASLMNQHATKLGMENSHFVNATGLPHKDHYTTPRDLAKLAQALIRDYPGNYGLYAQKEFTFNNIKQYNRNKLLWRNKYVDGIKTGHTEAAGYCLVASMLRDDMRLISVILGARSEEIRTEESQKLLTYGFRFFETHRLYAASEPLTTARIWKGEQEELPLGLAEDLYITIPKGQYKKLQANMSIDNRITAPAHPGQAFGTVNISLADTQYAQRDLVSLTTVAKGGLFGNLVDEVRLMFE</sequence>
<reference evidence="14" key="1">
    <citation type="submission" date="2018-06" db="EMBL/GenBank/DDBJ databases">
        <authorList>
            <person name="Zhirakovskaya E."/>
        </authorList>
    </citation>
    <scope>NUCLEOTIDE SEQUENCE</scope>
</reference>
<evidence type="ECO:0000256" key="1">
    <source>
        <dbReference type="ARBA" id="ARBA00003217"/>
    </source>
</evidence>
<dbReference type="InterPro" id="IPR037167">
    <property type="entry name" value="Peptidase_S11_C_sf"/>
</dbReference>
<dbReference type="InterPro" id="IPR001967">
    <property type="entry name" value="Peptidase_S11_N"/>
</dbReference>
<dbReference type="EC" id="3.4.16.4" evidence="4"/>
<evidence type="ECO:0000256" key="3">
    <source>
        <dbReference type="ARBA" id="ARBA00007164"/>
    </source>
</evidence>
<dbReference type="PANTHER" id="PTHR21581">
    <property type="entry name" value="D-ALANYL-D-ALANINE CARBOXYPEPTIDASE"/>
    <property type="match status" value="1"/>
</dbReference>
<evidence type="ECO:0000256" key="7">
    <source>
        <dbReference type="ARBA" id="ARBA00022729"/>
    </source>
</evidence>
<organism evidence="14">
    <name type="scientific">hydrothermal vent metagenome</name>
    <dbReference type="NCBI Taxonomy" id="652676"/>
    <lineage>
        <taxon>unclassified sequences</taxon>
        <taxon>metagenomes</taxon>
        <taxon>ecological metagenomes</taxon>
    </lineage>
</organism>
<dbReference type="Gene3D" id="2.60.410.10">
    <property type="entry name" value="D-Ala-D-Ala carboxypeptidase, C-terminal domain"/>
    <property type="match status" value="1"/>
</dbReference>
<dbReference type="Pfam" id="PF07943">
    <property type="entry name" value="PBP5_C"/>
    <property type="match status" value="1"/>
</dbReference>
<dbReference type="Gene3D" id="3.40.710.10">
    <property type="entry name" value="DD-peptidase/beta-lactamase superfamily"/>
    <property type="match status" value="1"/>
</dbReference>
<evidence type="ECO:0000256" key="8">
    <source>
        <dbReference type="ARBA" id="ARBA00022801"/>
    </source>
</evidence>
<dbReference type="PRINTS" id="PR00725">
    <property type="entry name" value="DADACBPTASE1"/>
</dbReference>
<comment type="pathway">
    <text evidence="2">Cell wall biogenesis; peptidoglycan biosynthesis.</text>
</comment>
<dbReference type="GO" id="GO:0008360">
    <property type="term" value="P:regulation of cell shape"/>
    <property type="evidence" value="ECO:0007669"/>
    <property type="project" value="UniProtKB-KW"/>
</dbReference>
<evidence type="ECO:0000256" key="5">
    <source>
        <dbReference type="ARBA" id="ARBA00022645"/>
    </source>
</evidence>
<dbReference type="EMBL" id="UOFU01000396">
    <property type="protein sequence ID" value="VAX04847.1"/>
    <property type="molecule type" value="Genomic_DNA"/>
</dbReference>
<dbReference type="SMART" id="SM00936">
    <property type="entry name" value="PBP5_C"/>
    <property type="match status" value="1"/>
</dbReference>
<dbReference type="SUPFAM" id="SSF56601">
    <property type="entry name" value="beta-lactamase/transpeptidase-like"/>
    <property type="match status" value="1"/>
</dbReference>
<keyword evidence="7" id="KW-0732">Signal</keyword>
<dbReference type="UniPathway" id="UPA00219"/>
<dbReference type="GO" id="GO:0009252">
    <property type="term" value="P:peptidoglycan biosynthetic process"/>
    <property type="evidence" value="ECO:0007669"/>
    <property type="project" value="UniProtKB-UniPathway"/>
</dbReference>
<keyword evidence="5 14" id="KW-0121">Carboxypeptidase</keyword>
<keyword evidence="11" id="KW-0961">Cell wall biogenesis/degradation</keyword>
<evidence type="ECO:0000256" key="9">
    <source>
        <dbReference type="ARBA" id="ARBA00022960"/>
    </source>
</evidence>
<dbReference type="GO" id="GO:0006508">
    <property type="term" value="P:proteolysis"/>
    <property type="evidence" value="ECO:0007669"/>
    <property type="project" value="UniProtKB-KW"/>
</dbReference>
<gene>
    <name evidence="14" type="ORF">MNBD_GAMMA20-1165</name>
</gene>
<dbReference type="GO" id="GO:0071555">
    <property type="term" value="P:cell wall organization"/>
    <property type="evidence" value="ECO:0007669"/>
    <property type="project" value="UniProtKB-KW"/>
</dbReference>
<dbReference type="InterPro" id="IPR015956">
    <property type="entry name" value="Peniciliin-bd_prot_C_sf"/>
</dbReference>
<evidence type="ECO:0000256" key="12">
    <source>
        <dbReference type="ARBA" id="ARBA00034000"/>
    </source>
</evidence>
<evidence type="ECO:0000313" key="14">
    <source>
        <dbReference type="EMBL" id="VAX04847.1"/>
    </source>
</evidence>
<comment type="function">
    <text evidence="1">Removes C-terminal D-alanyl residues from sugar-peptide cell wall precursors.</text>
</comment>
<keyword evidence="8 14" id="KW-0378">Hydrolase</keyword>
<dbReference type="PANTHER" id="PTHR21581:SF6">
    <property type="entry name" value="TRAFFICKING PROTEIN PARTICLE COMPLEX SUBUNIT 12"/>
    <property type="match status" value="1"/>
</dbReference>
<keyword evidence="9" id="KW-0133">Cell shape</keyword>
<dbReference type="GO" id="GO:0009002">
    <property type="term" value="F:serine-type D-Ala-D-Ala carboxypeptidase activity"/>
    <property type="evidence" value="ECO:0007669"/>
    <property type="project" value="UniProtKB-EC"/>
</dbReference>
<dbReference type="SUPFAM" id="SSF69189">
    <property type="entry name" value="Penicillin-binding protein associated domain"/>
    <property type="match status" value="1"/>
</dbReference>
<comment type="similarity">
    <text evidence="3">Belongs to the peptidase S11 family.</text>
</comment>
<keyword evidence="6" id="KW-0645">Protease</keyword>
<proteinExistence type="inferred from homology"/>
<evidence type="ECO:0000256" key="10">
    <source>
        <dbReference type="ARBA" id="ARBA00022984"/>
    </source>
</evidence>
<dbReference type="Pfam" id="PF00768">
    <property type="entry name" value="Peptidase_S11"/>
    <property type="match status" value="1"/>
</dbReference>
<dbReference type="AlphaFoldDB" id="A0A3B1BJ49"/>
<dbReference type="InterPro" id="IPR012907">
    <property type="entry name" value="Peptidase_S11_C"/>
</dbReference>
<dbReference type="InterPro" id="IPR018044">
    <property type="entry name" value="Peptidase_S11"/>
</dbReference>
<evidence type="ECO:0000256" key="6">
    <source>
        <dbReference type="ARBA" id="ARBA00022670"/>
    </source>
</evidence>